<accession>B4I5Z0</accession>
<feature type="chain" id="PRO_5002809830" evidence="6">
    <location>
        <begin position="33"/>
        <end position="598"/>
    </location>
</feature>
<dbReference type="STRING" id="7238.B4I5Z0"/>
<dbReference type="FunFam" id="3.90.190.10:FF:000002">
    <property type="entry name" value="receptor-type tyrosine-protein phosphatase delta isoform X2"/>
    <property type="match status" value="1"/>
</dbReference>
<dbReference type="FunFam" id="2.60.40.10:FF:001274">
    <property type="entry name" value="tyrosine-protein phosphatase Lar isoform X1"/>
    <property type="match status" value="1"/>
</dbReference>
<evidence type="ECO:0000256" key="6">
    <source>
        <dbReference type="SAM" id="SignalP"/>
    </source>
</evidence>
<sequence>MGLQMTAARPIAALSLLVLSLLTWTHPTIVDAAHPPEIIRKPQNQGVRVGGVASFYCAARGDPPPSIVWRKNGKKVSGTQSRYTVLEQPGGISILRIEPVRAGRDDAPYECVAENGVGDAVSADATLTIYEGDKTPAGFPVITQGPGTRVIEVGHTVLMTCKAIGNPTPNIYWIKNQTKVDMSNPRYSLKDGFLQIENSREEDQGKYECVAENSMGTEHSKATNLYVKVRRVPPTFSRPPETISEVMLGSNLNLSCIASAHPCRMSSAFPTRRRIPWTDSTPIPSTTSGWLQGRSAARGPPPRPFRCAPSNMTHLQKLLITEPGEAISGMEVEFKKLSNVKMDSSKFVTANLPCNKHKNRLVHILPYESSRVYLTPIHGIEGSDYVNASFIDGYRYRSAYIAAQGPVQDAAEDFWRMLWEHNSTIVVMLTKLKEMGREKCFQYWPHERSVRYQYYVVDPIAEYNMPQYKLREFKVTDARDGSSRTVRQFQFIDWPEQGVPKSGEGFIDFIGQVHKTKEQFGQDGPITVHCSAGVGRSGVFITLSIVLERMQYEGVLDVFQTVRILRSQRPAMVQTEDQYHFCYRAALEYLGSFDNYTN</sequence>
<evidence type="ECO:0000256" key="1">
    <source>
        <dbReference type="ARBA" id="ARBA00010504"/>
    </source>
</evidence>
<keyword evidence="3" id="KW-0675">Receptor</keyword>
<name>B4I5Z0_DROSE</name>
<dbReference type="Pfam" id="PF00102">
    <property type="entry name" value="Y_phosphatase"/>
    <property type="match status" value="1"/>
</dbReference>
<dbReference type="EMBL" id="CH480822">
    <property type="protein sequence ID" value="EDW55796.1"/>
    <property type="molecule type" value="Genomic_DNA"/>
</dbReference>
<dbReference type="SMART" id="SM00194">
    <property type="entry name" value="PTPc"/>
    <property type="match status" value="1"/>
</dbReference>
<dbReference type="InterPro" id="IPR000387">
    <property type="entry name" value="Tyr_Pase_dom"/>
</dbReference>
<protein>
    <submittedName>
        <fullName evidence="10">GM17375</fullName>
    </submittedName>
</protein>
<evidence type="ECO:0000313" key="11">
    <source>
        <dbReference type="Proteomes" id="UP000001292"/>
    </source>
</evidence>
<dbReference type="SMART" id="SM00409">
    <property type="entry name" value="IG"/>
    <property type="match status" value="2"/>
</dbReference>
<organism evidence="11">
    <name type="scientific">Drosophila sechellia</name>
    <name type="common">Fruit fly</name>
    <dbReference type="NCBI Taxonomy" id="7238"/>
    <lineage>
        <taxon>Eukaryota</taxon>
        <taxon>Metazoa</taxon>
        <taxon>Ecdysozoa</taxon>
        <taxon>Arthropoda</taxon>
        <taxon>Hexapoda</taxon>
        <taxon>Insecta</taxon>
        <taxon>Pterygota</taxon>
        <taxon>Neoptera</taxon>
        <taxon>Endopterygota</taxon>
        <taxon>Diptera</taxon>
        <taxon>Brachycera</taxon>
        <taxon>Muscomorpha</taxon>
        <taxon>Ephydroidea</taxon>
        <taxon>Drosophilidae</taxon>
        <taxon>Drosophila</taxon>
        <taxon>Sophophora</taxon>
    </lineage>
</organism>
<evidence type="ECO:0000256" key="3">
    <source>
        <dbReference type="ARBA" id="ARBA00023170"/>
    </source>
</evidence>
<dbReference type="InterPro" id="IPR050348">
    <property type="entry name" value="Protein-Tyr_Phosphatase"/>
</dbReference>
<dbReference type="Pfam" id="PF07679">
    <property type="entry name" value="I-set"/>
    <property type="match status" value="1"/>
</dbReference>
<dbReference type="GO" id="GO:0048666">
    <property type="term" value="P:neuron development"/>
    <property type="evidence" value="ECO:0007669"/>
    <property type="project" value="UniProtKB-ARBA"/>
</dbReference>
<dbReference type="Pfam" id="PF13927">
    <property type="entry name" value="Ig_3"/>
    <property type="match status" value="1"/>
</dbReference>
<evidence type="ECO:0000256" key="4">
    <source>
        <dbReference type="ARBA" id="ARBA00051722"/>
    </source>
</evidence>
<evidence type="ECO:0000313" key="10">
    <source>
        <dbReference type="EMBL" id="EDW55796.1"/>
    </source>
</evidence>
<evidence type="ECO:0000259" key="8">
    <source>
        <dbReference type="PROSITE" id="PS50056"/>
    </source>
</evidence>
<dbReference type="PANTHER" id="PTHR19134:SF559">
    <property type="entry name" value="TYROSINE-PROTEIN PHOSPHATASE DOMAIN-CONTAINING PROTEIN"/>
    <property type="match status" value="1"/>
</dbReference>
<dbReference type="AlphaFoldDB" id="B4I5Z0"/>
<keyword evidence="6" id="KW-0732">Signal</keyword>
<dbReference type="GO" id="GO:0009653">
    <property type="term" value="P:anatomical structure morphogenesis"/>
    <property type="evidence" value="ECO:0007669"/>
    <property type="project" value="UniProtKB-ARBA"/>
</dbReference>
<dbReference type="InterPro" id="IPR013098">
    <property type="entry name" value="Ig_I-set"/>
</dbReference>
<dbReference type="InterPro" id="IPR003595">
    <property type="entry name" value="Tyr_Pase_cat"/>
</dbReference>
<dbReference type="Gene3D" id="2.60.40.10">
    <property type="entry name" value="Immunoglobulins"/>
    <property type="match status" value="2"/>
</dbReference>
<dbReference type="PANTHER" id="PTHR19134">
    <property type="entry name" value="RECEPTOR-TYPE TYROSINE-PROTEIN PHOSPHATASE"/>
    <property type="match status" value="1"/>
</dbReference>
<feature type="domain" description="Tyrosine-protein phosphatase" evidence="7">
    <location>
        <begin position="330"/>
        <end position="589"/>
    </location>
</feature>
<evidence type="ECO:0000256" key="2">
    <source>
        <dbReference type="ARBA" id="ARBA00022912"/>
    </source>
</evidence>
<comment type="catalytic activity">
    <reaction evidence="4">
        <text>O-phospho-L-tyrosyl-[protein] + H2O = L-tyrosyl-[protein] + phosphate</text>
        <dbReference type="Rhea" id="RHEA:10684"/>
        <dbReference type="Rhea" id="RHEA-COMP:10136"/>
        <dbReference type="Rhea" id="RHEA-COMP:20101"/>
        <dbReference type="ChEBI" id="CHEBI:15377"/>
        <dbReference type="ChEBI" id="CHEBI:43474"/>
        <dbReference type="ChEBI" id="CHEBI:46858"/>
        <dbReference type="ChEBI" id="CHEBI:61978"/>
        <dbReference type="EC" id="3.1.3.48"/>
    </reaction>
</comment>
<dbReference type="FunFam" id="2.60.40.10:FF:001102">
    <property type="entry name" value="tyrosine-protein phosphatase Lar isoform X3"/>
    <property type="match status" value="1"/>
</dbReference>
<dbReference type="SMART" id="SM00408">
    <property type="entry name" value="IGc2"/>
    <property type="match status" value="2"/>
</dbReference>
<reference evidence="10 11" key="1">
    <citation type="journal article" date="2007" name="Nature">
        <title>Evolution of genes and genomes on the Drosophila phylogeny.</title>
        <authorList>
            <consortium name="Drosophila 12 Genomes Consortium"/>
            <person name="Clark A.G."/>
            <person name="Eisen M.B."/>
            <person name="Smith D.R."/>
            <person name="Bergman C.M."/>
            <person name="Oliver B."/>
            <person name="Markow T.A."/>
            <person name="Kaufman T.C."/>
            <person name="Kellis M."/>
            <person name="Gelbart W."/>
            <person name="Iyer V.N."/>
            <person name="Pollard D.A."/>
            <person name="Sackton T.B."/>
            <person name="Larracuente A.M."/>
            <person name="Singh N.D."/>
            <person name="Abad J.P."/>
            <person name="Abt D.N."/>
            <person name="Adryan B."/>
            <person name="Aguade M."/>
            <person name="Akashi H."/>
            <person name="Anderson W.W."/>
            <person name="Aquadro C.F."/>
            <person name="Ardell D.H."/>
            <person name="Arguello R."/>
            <person name="Artieri C.G."/>
            <person name="Barbash D.A."/>
            <person name="Barker D."/>
            <person name="Barsanti P."/>
            <person name="Batterham P."/>
            <person name="Batzoglou S."/>
            <person name="Begun D."/>
            <person name="Bhutkar A."/>
            <person name="Blanco E."/>
            <person name="Bosak S.A."/>
            <person name="Bradley R.K."/>
            <person name="Brand A.D."/>
            <person name="Brent M.R."/>
            <person name="Brooks A.N."/>
            <person name="Brown R.H."/>
            <person name="Butlin R.K."/>
            <person name="Caggese C."/>
            <person name="Calvi B.R."/>
            <person name="Bernardo de Carvalho A."/>
            <person name="Caspi A."/>
            <person name="Castrezana S."/>
            <person name="Celniker S.E."/>
            <person name="Chang J.L."/>
            <person name="Chapple C."/>
            <person name="Chatterji S."/>
            <person name="Chinwalla A."/>
            <person name="Civetta A."/>
            <person name="Clifton S.W."/>
            <person name="Comeron J.M."/>
            <person name="Costello J.C."/>
            <person name="Coyne J.A."/>
            <person name="Daub J."/>
            <person name="David R.G."/>
            <person name="Delcher A.L."/>
            <person name="Delehaunty K."/>
            <person name="Do C.B."/>
            <person name="Ebling H."/>
            <person name="Edwards K."/>
            <person name="Eickbush T."/>
            <person name="Evans J.D."/>
            <person name="Filipski A."/>
            <person name="Findeiss S."/>
            <person name="Freyhult E."/>
            <person name="Fulton L."/>
            <person name="Fulton R."/>
            <person name="Garcia A.C."/>
            <person name="Gardiner A."/>
            <person name="Garfield D.A."/>
            <person name="Garvin B.E."/>
            <person name="Gibson G."/>
            <person name="Gilbert D."/>
            <person name="Gnerre S."/>
            <person name="Godfrey J."/>
            <person name="Good R."/>
            <person name="Gotea V."/>
            <person name="Gravely B."/>
            <person name="Greenberg A.J."/>
            <person name="Griffiths-Jones S."/>
            <person name="Gross S."/>
            <person name="Guigo R."/>
            <person name="Gustafson E.A."/>
            <person name="Haerty W."/>
            <person name="Hahn M.W."/>
            <person name="Halligan D.L."/>
            <person name="Halpern A.L."/>
            <person name="Halter G.M."/>
            <person name="Han M.V."/>
            <person name="Heger A."/>
            <person name="Hillier L."/>
            <person name="Hinrichs A.S."/>
            <person name="Holmes I."/>
            <person name="Hoskins R.A."/>
            <person name="Hubisz M.J."/>
            <person name="Hultmark D."/>
            <person name="Huntley M.A."/>
            <person name="Jaffe D.B."/>
            <person name="Jagadeeshan S."/>
            <person name="Jeck W.R."/>
            <person name="Johnson J."/>
            <person name="Jones C.D."/>
            <person name="Jordan W.C."/>
            <person name="Karpen G.H."/>
            <person name="Kataoka E."/>
            <person name="Keightley P.D."/>
            <person name="Kheradpour P."/>
            <person name="Kirkness E.F."/>
            <person name="Koerich L.B."/>
            <person name="Kristiansen K."/>
            <person name="Kudrna D."/>
            <person name="Kulathinal R.J."/>
            <person name="Kumar S."/>
            <person name="Kwok R."/>
            <person name="Lander E."/>
            <person name="Langley C.H."/>
            <person name="Lapoint R."/>
            <person name="Lazzaro B.P."/>
            <person name="Lee S.J."/>
            <person name="Levesque L."/>
            <person name="Li R."/>
            <person name="Lin C.F."/>
            <person name="Lin M.F."/>
            <person name="Lindblad-Toh K."/>
            <person name="Llopart A."/>
            <person name="Long M."/>
            <person name="Low L."/>
            <person name="Lozovsky E."/>
            <person name="Lu J."/>
            <person name="Luo M."/>
            <person name="Machado C.A."/>
            <person name="Makalowski W."/>
            <person name="Marzo M."/>
            <person name="Matsuda M."/>
            <person name="Matzkin L."/>
            <person name="McAllister B."/>
            <person name="McBride C.S."/>
            <person name="McKernan B."/>
            <person name="McKernan K."/>
            <person name="Mendez-Lago M."/>
            <person name="Minx P."/>
            <person name="Mollenhauer M.U."/>
            <person name="Montooth K."/>
            <person name="Mount S.M."/>
            <person name="Mu X."/>
            <person name="Myers E."/>
            <person name="Negre B."/>
            <person name="Newfeld S."/>
            <person name="Nielsen R."/>
            <person name="Noor M.A."/>
            <person name="O'Grady P."/>
            <person name="Pachter L."/>
            <person name="Papaceit M."/>
            <person name="Parisi M.J."/>
            <person name="Parisi M."/>
            <person name="Parts L."/>
            <person name="Pedersen J.S."/>
            <person name="Pesole G."/>
            <person name="Phillippy A.M."/>
            <person name="Ponting C.P."/>
            <person name="Pop M."/>
            <person name="Porcelli D."/>
            <person name="Powell J.R."/>
            <person name="Prohaska S."/>
            <person name="Pruitt K."/>
            <person name="Puig M."/>
            <person name="Quesneville H."/>
            <person name="Ram K.R."/>
            <person name="Rand D."/>
            <person name="Rasmussen M.D."/>
            <person name="Reed L.K."/>
            <person name="Reenan R."/>
            <person name="Reily A."/>
            <person name="Remington K.A."/>
            <person name="Rieger T.T."/>
            <person name="Ritchie M.G."/>
            <person name="Robin C."/>
            <person name="Rogers Y.H."/>
            <person name="Rohde C."/>
            <person name="Rozas J."/>
            <person name="Rubenfield M.J."/>
            <person name="Ruiz A."/>
            <person name="Russo S."/>
            <person name="Salzberg S.L."/>
            <person name="Sanchez-Gracia A."/>
            <person name="Saranga D.J."/>
            <person name="Sato H."/>
            <person name="Schaeffer S.W."/>
            <person name="Schatz M.C."/>
            <person name="Schlenke T."/>
            <person name="Schwartz R."/>
            <person name="Segarra C."/>
            <person name="Singh R.S."/>
            <person name="Sirot L."/>
            <person name="Sirota M."/>
            <person name="Sisneros N.B."/>
            <person name="Smith C.D."/>
            <person name="Smith T.F."/>
            <person name="Spieth J."/>
            <person name="Stage D.E."/>
            <person name="Stark A."/>
            <person name="Stephan W."/>
            <person name="Strausberg R.L."/>
            <person name="Strempel S."/>
            <person name="Sturgill D."/>
            <person name="Sutton G."/>
            <person name="Sutton G.G."/>
            <person name="Tao W."/>
            <person name="Teichmann S."/>
            <person name="Tobari Y.N."/>
            <person name="Tomimura Y."/>
            <person name="Tsolas J.M."/>
            <person name="Valente V.L."/>
            <person name="Venter E."/>
            <person name="Venter J.C."/>
            <person name="Vicario S."/>
            <person name="Vieira F.G."/>
            <person name="Vilella A.J."/>
            <person name="Villasante A."/>
            <person name="Walenz B."/>
            <person name="Wang J."/>
            <person name="Wasserman M."/>
            <person name="Watts T."/>
            <person name="Wilson D."/>
            <person name="Wilson R.K."/>
            <person name="Wing R.A."/>
            <person name="Wolfner M.F."/>
            <person name="Wong A."/>
            <person name="Wong G.K."/>
            <person name="Wu C.I."/>
            <person name="Wu G."/>
            <person name="Yamamoto D."/>
            <person name="Yang H.P."/>
            <person name="Yang S.P."/>
            <person name="Yorke J.A."/>
            <person name="Yoshida K."/>
            <person name="Zdobnov E."/>
            <person name="Zhang P."/>
            <person name="Zhang Y."/>
            <person name="Zimin A.V."/>
            <person name="Baldwin J."/>
            <person name="Abdouelleil A."/>
            <person name="Abdulkadir J."/>
            <person name="Abebe A."/>
            <person name="Abera B."/>
            <person name="Abreu J."/>
            <person name="Acer S.C."/>
            <person name="Aftuck L."/>
            <person name="Alexander A."/>
            <person name="An P."/>
            <person name="Anderson E."/>
            <person name="Anderson S."/>
            <person name="Arachi H."/>
            <person name="Azer M."/>
            <person name="Bachantsang P."/>
            <person name="Barry A."/>
            <person name="Bayul T."/>
            <person name="Berlin A."/>
            <person name="Bessette D."/>
            <person name="Bloom T."/>
            <person name="Blye J."/>
            <person name="Boguslavskiy L."/>
            <person name="Bonnet C."/>
            <person name="Boukhgalter B."/>
            <person name="Bourzgui I."/>
            <person name="Brown A."/>
            <person name="Cahill P."/>
            <person name="Channer S."/>
            <person name="Cheshatsang Y."/>
            <person name="Chuda L."/>
            <person name="Citroen M."/>
            <person name="Collymore A."/>
            <person name="Cooke P."/>
            <person name="Costello M."/>
            <person name="D'Aco K."/>
            <person name="Daza R."/>
            <person name="De Haan G."/>
            <person name="DeGray S."/>
            <person name="DeMaso C."/>
            <person name="Dhargay N."/>
            <person name="Dooley K."/>
            <person name="Dooley E."/>
            <person name="Doricent M."/>
            <person name="Dorje P."/>
            <person name="Dorjee K."/>
            <person name="Dupes A."/>
            <person name="Elong R."/>
            <person name="Falk J."/>
            <person name="Farina A."/>
            <person name="Faro S."/>
            <person name="Ferguson D."/>
            <person name="Fisher S."/>
            <person name="Foley C.D."/>
            <person name="Franke A."/>
            <person name="Friedrich D."/>
            <person name="Gadbois L."/>
            <person name="Gearin G."/>
            <person name="Gearin C.R."/>
            <person name="Giannoukos G."/>
            <person name="Goode T."/>
            <person name="Graham J."/>
            <person name="Grandbois E."/>
            <person name="Grewal S."/>
            <person name="Gyaltsen K."/>
            <person name="Hafez N."/>
            <person name="Hagos B."/>
            <person name="Hall J."/>
            <person name="Henson C."/>
            <person name="Hollinger A."/>
            <person name="Honan T."/>
            <person name="Huard M.D."/>
            <person name="Hughes L."/>
            <person name="Hurhula B."/>
            <person name="Husby M.E."/>
            <person name="Kamat A."/>
            <person name="Kanga B."/>
            <person name="Kashin S."/>
            <person name="Khazanovich D."/>
            <person name="Kisner P."/>
            <person name="Lance K."/>
            <person name="Lara M."/>
            <person name="Lee W."/>
            <person name="Lennon N."/>
            <person name="Letendre F."/>
            <person name="LeVine R."/>
            <person name="Lipovsky A."/>
            <person name="Liu X."/>
            <person name="Liu J."/>
            <person name="Liu S."/>
            <person name="Lokyitsang T."/>
            <person name="Lokyitsang Y."/>
            <person name="Lubonja R."/>
            <person name="Lui A."/>
            <person name="MacDonald P."/>
            <person name="Magnisalis V."/>
            <person name="Maru K."/>
            <person name="Matthews C."/>
            <person name="McCusker W."/>
            <person name="McDonough S."/>
            <person name="Mehta T."/>
            <person name="Meldrim J."/>
            <person name="Meneus L."/>
            <person name="Mihai O."/>
            <person name="Mihalev A."/>
            <person name="Mihova T."/>
            <person name="Mittelman R."/>
            <person name="Mlenga V."/>
            <person name="Montmayeur A."/>
            <person name="Mulrain L."/>
            <person name="Navidi A."/>
            <person name="Naylor J."/>
            <person name="Negash T."/>
            <person name="Nguyen T."/>
            <person name="Nguyen N."/>
            <person name="Nicol R."/>
            <person name="Norbu C."/>
            <person name="Norbu N."/>
            <person name="Novod N."/>
            <person name="O'Neill B."/>
            <person name="Osman S."/>
            <person name="Markiewicz E."/>
            <person name="Oyono O.L."/>
            <person name="Patti C."/>
            <person name="Phunkhang P."/>
            <person name="Pierre F."/>
            <person name="Priest M."/>
            <person name="Raghuraman S."/>
            <person name="Rege F."/>
            <person name="Reyes R."/>
            <person name="Rise C."/>
            <person name="Rogov P."/>
            <person name="Ross K."/>
            <person name="Ryan E."/>
            <person name="Settipalli S."/>
            <person name="Shea T."/>
            <person name="Sherpa N."/>
            <person name="Shi L."/>
            <person name="Shih D."/>
            <person name="Sparrow T."/>
            <person name="Spaulding J."/>
            <person name="Stalker J."/>
            <person name="Stange-Thomann N."/>
            <person name="Stavropoulos S."/>
            <person name="Stone C."/>
            <person name="Strader C."/>
            <person name="Tesfaye S."/>
            <person name="Thomson T."/>
            <person name="Thoulutsang Y."/>
            <person name="Thoulutsang D."/>
            <person name="Topham K."/>
            <person name="Topping I."/>
            <person name="Tsamla T."/>
            <person name="Vassiliev H."/>
            <person name="Vo A."/>
            <person name="Wangchuk T."/>
            <person name="Wangdi T."/>
            <person name="Weiand M."/>
            <person name="Wilkinson J."/>
            <person name="Wilson A."/>
            <person name="Yadav S."/>
            <person name="Young G."/>
            <person name="Yu Q."/>
            <person name="Zembek L."/>
            <person name="Zhong D."/>
            <person name="Zimmer A."/>
            <person name="Zwirko Z."/>
            <person name="Jaffe D.B."/>
            <person name="Alvarez P."/>
            <person name="Brockman W."/>
            <person name="Butler J."/>
            <person name="Chin C."/>
            <person name="Gnerre S."/>
            <person name="Grabherr M."/>
            <person name="Kleber M."/>
            <person name="Mauceli E."/>
            <person name="MacCallum I."/>
        </authorList>
    </citation>
    <scope>NUCLEOTIDE SEQUENCE [LARGE SCALE GENOMIC DNA]</scope>
    <source>
        <strain evidence="11">Rob3c / Tucson 14021-0248.25</strain>
    </source>
</reference>
<evidence type="ECO:0000256" key="5">
    <source>
        <dbReference type="SAM" id="MobiDB-lite"/>
    </source>
</evidence>
<dbReference type="InterPro" id="IPR003598">
    <property type="entry name" value="Ig_sub2"/>
</dbReference>
<dbReference type="CDD" id="cd14554">
    <property type="entry name" value="R-PTP-LAR-2"/>
    <property type="match status" value="1"/>
</dbReference>
<dbReference type="InterPro" id="IPR029021">
    <property type="entry name" value="Prot-tyrosine_phosphatase-like"/>
</dbReference>
<dbReference type="SUPFAM" id="SSF52799">
    <property type="entry name" value="(Phosphotyrosine protein) phosphatases II"/>
    <property type="match status" value="1"/>
</dbReference>
<dbReference type="SUPFAM" id="SSF48726">
    <property type="entry name" value="Immunoglobulin"/>
    <property type="match status" value="3"/>
</dbReference>
<feature type="domain" description="Ig-like" evidence="9">
    <location>
        <begin position="36"/>
        <end position="128"/>
    </location>
</feature>
<dbReference type="InterPro" id="IPR000242">
    <property type="entry name" value="PTP_cat"/>
</dbReference>
<dbReference type="InterPro" id="IPR007110">
    <property type="entry name" value="Ig-like_dom"/>
</dbReference>
<dbReference type="PROSITE" id="PS50056">
    <property type="entry name" value="TYR_PHOSPHATASE_2"/>
    <property type="match status" value="1"/>
</dbReference>
<dbReference type="Gene3D" id="3.90.190.10">
    <property type="entry name" value="Protein tyrosine phosphatase superfamily"/>
    <property type="match status" value="1"/>
</dbReference>
<dbReference type="InterPro" id="IPR016130">
    <property type="entry name" value="Tyr_Pase_AS"/>
</dbReference>
<keyword evidence="2" id="KW-0904">Protein phosphatase</keyword>
<feature type="domain" description="Tyrosine specific protein phosphatases" evidence="8">
    <location>
        <begin position="507"/>
        <end position="580"/>
    </location>
</feature>
<dbReference type="InterPro" id="IPR036179">
    <property type="entry name" value="Ig-like_dom_sf"/>
</dbReference>
<comment type="similarity">
    <text evidence="1">Belongs to the protein-tyrosine phosphatase family. Receptor class 2A subfamily.</text>
</comment>
<proteinExistence type="inferred from homology"/>
<feature type="domain" description="Ig-like" evidence="9">
    <location>
        <begin position="234"/>
        <end position="277"/>
    </location>
</feature>
<dbReference type="HOGENOM" id="CLU_456556_0_0_1"/>
<dbReference type="SMR" id="B4I5Z0"/>
<dbReference type="InterPro" id="IPR003599">
    <property type="entry name" value="Ig_sub"/>
</dbReference>
<gene>
    <name evidence="10" type="primary">Dsec\GM17375</name>
    <name evidence="10" type="ORF">Dsec_GM17375</name>
</gene>
<dbReference type="PRINTS" id="PR00700">
    <property type="entry name" value="PRTYPHPHTASE"/>
</dbReference>
<keyword evidence="2" id="KW-0378">Hydrolase</keyword>
<dbReference type="GO" id="GO:0004725">
    <property type="term" value="F:protein tyrosine phosphatase activity"/>
    <property type="evidence" value="ECO:0007669"/>
    <property type="project" value="UniProtKB-EC"/>
</dbReference>
<feature type="region of interest" description="Disordered" evidence="5">
    <location>
        <begin position="274"/>
        <end position="303"/>
    </location>
</feature>
<dbReference type="Proteomes" id="UP000001292">
    <property type="component" value="Unassembled WGS sequence"/>
</dbReference>
<evidence type="ECO:0000259" key="9">
    <source>
        <dbReference type="PROSITE" id="PS50835"/>
    </source>
</evidence>
<feature type="domain" description="Ig-like" evidence="9">
    <location>
        <begin position="140"/>
        <end position="224"/>
    </location>
</feature>
<dbReference type="PROSITE" id="PS50055">
    <property type="entry name" value="TYR_PHOSPHATASE_PTP"/>
    <property type="match status" value="1"/>
</dbReference>
<dbReference type="InterPro" id="IPR013783">
    <property type="entry name" value="Ig-like_fold"/>
</dbReference>
<keyword evidence="11" id="KW-1185">Reference proteome</keyword>
<feature type="signal peptide" evidence="6">
    <location>
        <begin position="1"/>
        <end position="32"/>
    </location>
</feature>
<evidence type="ECO:0000259" key="7">
    <source>
        <dbReference type="PROSITE" id="PS50055"/>
    </source>
</evidence>
<dbReference type="SMART" id="SM00404">
    <property type="entry name" value="PTPc_motif"/>
    <property type="match status" value="1"/>
</dbReference>
<dbReference type="PROSITE" id="PS50835">
    <property type="entry name" value="IG_LIKE"/>
    <property type="match status" value="3"/>
</dbReference>
<dbReference type="PROSITE" id="PS00383">
    <property type="entry name" value="TYR_PHOSPHATASE_1"/>
    <property type="match status" value="1"/>
</dbReference>
<feature type="compositionally biased region" description="Polar residues" evidence="5">
    <location>
        <begin position="278"/>
        <end position="290"/>
    </location>
</feature>